<organism evidence="1">
    <name type="scientific">Dolosigranulum savutiense</name>
    <dbReference type="NCBI Taxonomy" id="3110288"/>
    <lineage>
        <taxon>Bacteria</taxon>
        <taxon>Bacillati</taxon>
        <taxon>Bacillota</taxon>
        <taxon>Bacilli</taxon>
        <taxon>Lactobacillales</taxon>
        <taxon>Carnobacteriaceae</taxon>
        <taxon>Dolosigranulum</taxon>
    </lineage>
</organism>
<dbReference type="AlphaFoldDB" id="A0AB74TMJ6"/>
<dbReference type="RefSeq" id="WP_258392555.1">
    <property type="nucleotide sequence ID" value="NZ_CP142434.1"/>
</dbReference>
<reference evidence="1" key="1">
    <citation type="submission" date="2023-12" db="EMBL/GenBank/DDBJ databases">
        <title>Dolosigranulum savutii sp. nov. isolated from human upper respiratory samples collected in Botswana.</title>
        <authorList>
            <person name="Kelly M.S."/>
        </authorList>
    </citation>
    <scope>NUCLEOTIDE SEQUENCE</scope>
    <source>
        <strain evidence="2">MSK211</strain>
        <strain evidence="1">MSK312</strain>
    </source>
</reference>
<evidence type="ECO:0000313" key="1">
    <source>
        <dbReference type="EMBL" id="XBC47774.1"/>
    </source>
</evidence>
<sequence length="42" mass="4868">MGTIGFYKYATDIGNHEADIYVKYPQMFASMIELEEKEDVYG</sequence>
<accession>A0AB74TMJ6</accession>
<dbReference type="EMBL" id="CP142436">
    <property type="protein sequence ID" value="XBC50611.1"/>
    <property type="molecule type" value="Genomic_DNA"/>
</dbReference>
<gene>
    <name evidence="2" type="ORF">VUQ07_04880</name>
    <name evidence="1" type="ORF">VUQ09_09620</name>
</gene>
<evidence type="ECO:0000313" key="2">
    <source>
        <dbReference type="EMBL" id="XBC50611.1"/>
    </source>
</evidence>
<name>A0AB74TMJ6_9LACT</name>
<protein>
    <submittedName>
        <fullName evidence="1">Uncharacterized protein</fullName>
    </submittedName>
</protein>
<dbReference type="EMBL" id="CP142434">
    <property type="protein sequence ID" value="XBC47774.1"/>
    <property type="molecule type" value="Genomic_DNA"/>
</dbReference>
<proteinExistence type="predicted"/>